<keyword evidence="16 21" id="KW-0472">Membrane</keyword>
<dbReference type="FunFam" id="1.10.510.10:FF:000417">
    <property type="entry name" value="Leucine-rich repeat receptor-like protein kinase"/>
    <property type="match status" value="1"/>
</dbReference>
<gene>
    <name evidence="24" type="ORF">Cni_G13672</name>
</gene>
<evidence type="ECO:0000256" key="20">
    <source>
        <dbReference type="PROSITE-ProRule" id="PRU10141"/>
    </source>
</evidence>
<comment type="subcellular location">
    <subcellularLocation>
        <location evidence="1">Cell membrane</location>
        <topology evidence="1">Single-pass type I membrane protein</topology>
    </subcellularLocation>
</comment>
<feature type="domain" description="Protein kinase" evidence="23">
    <location>
        <begin position="927"/>
        <end position="1214"/>
    </location>
</feature>
<evidence type="ECO:0000256" key="1">
    <source>
        <dbReference type="ARBA" id="ARBA00004251"/>
    </source>
</evidence>
<evidence type="ECO:0000256" key="19">
    <source>
        <dbReference type="ARBA" id="ARBA00048679"/>
    </source>
</evidence>
<dbReference type="InterPro" id="IPR032675">
    <property type="entry name" value="LRR_dom_sf"/>
</dbReference>
<keyword evidence="25" id="KW-1185">Reference proteome</keyword>
<dbReference type="InterPro" id="IPR001611">
    <property type="entry name" value="Leu-rich_rpt"/>
</dbReference>
<feature type="chain" id="PRO_5042838952" description="non-specific serine/threonine protein kinase" evidence="22">
    <location>
        <begin position="30"/>
        <end position="1419"/>
    </location>
</feature>
<accession>A0AAQ3QBQ1</accession>
<evidence type="ECO:0000256" key="14">
    <source>
        <dbReference type="ARBA" id="ARBA00022840"/>
    </source>
</evidence>
<evidence type="ECO:0000256" key="22">
    <source>
        <dbReference type="SAM" id="SignalP"/>
    </source>
</evidence>
<evidence type="ECO:0000256" key="9">
    <source>
        <dbReference type="ARBA" id="ARBA00022692"/>
    </source>
</evidence>
<keyword evidence="17" id="KW-0325">Glycoprotein</keyword>
<dbReference type="SMART" id="SM00369">
    <property type="entry name" value="LRR_TYP"/>
    <property type="match status" value="14"/>
</dbReference>
<dbReference type="SUPFAM" id="SSF52047">
    <property type="entry name" value="RNI-like"/>
    <property type="match status" value="1"/>
</dbReference>
<dbReference type="Pfam" id="PF13855">
    <property type="entry name" value="LRR_8"/>
    <property type="match status" value="3"/>
</dbReference>
<dbReference type="GO" id="GO:0006950">
    <property type="term" value="P:response to stress"/>
    <property type="evidence" value="ECO:0007669"/>
    <property type="project" value="UniProtKB-ARBA"/>
</dbReference>
<evidence type="ECO:0000256" key="13">
    <source>
        <dbReference type="ARBA" id="ARBA00022777"/>
    </source>
</evidence>
<dbReference type="PROSITE" id="PS50011">
    <property type="entry name" value="PROTEIN_KINASE_DOM"/>
    <property type="match status" value="1"/>
</dbReference>
<protein>
    <recommendedName>
        <fullName evidence="3">non-specific serine/threonine protein kinase</fullName>
        <ecNumber evidence="3">2.7.11.1</ecNumber>
    </recommendedName>
</protein>
<dbReference type="Pfam" id="PF00560">
    <property type="entry name" value="LRR_1"/>
    <property type="match status" value="3"/>
</dbReference>
<dbReference type="FunFam" id="3.80.10.10:FF:000041">
    <property type="entry name" value="LRR receptor-like serine/threonine-protein kinase ERECTA"/>
    <property type="match status" value="2"/>
</dbReference>
<keyword evidence="11" id="KW-0677">Repeat</keyword>
<keyword evidence="12 20" id="KW-0547">Nucleotide-binding</keyword>
<keyword evidence="10 22" id="KW-0732">Signal</keyword>
<proteinExistence type="inferred from homology"/>
<dbReference type="InterPro" id="IPR017441">
    <property type="entry name" value="Protein_kinase_ATP_BS"/>
</dbReference>
<evidence type="ECO:0000256" key="10">
    <source>
        <dbReference type="ARBA" id="ARBA00022729"/>
    </source>
</evidence>
<dbReference type="SUPFAM" id="SSF52058">
    <property type="entry name" value="L domain-like"/>
    <property type="match status" value="2"/>
</dbReference>
<dbReference type="GO" id="GO:0004674">
    <property type="term" value="F:protein serine/threonine kinase activity"/>
    <property type="evidence" value="ECO:0007669"/>
    <property type="project" value="UniProtKB-KW"/>
</dbReference>
<dbReference type="FunFam" id="3.30.200.20:FF:000260">
    <property type="entry name" value="LRR receptor-like serine/threonine-protein kinase RPK2"/>
    <property type="match status" value="1"/>
</dbReference>
<keyword evidence="8" id="KW-0808">Transferase</keyword>
<dbReference type="EC" id="2.7.11.1" evidence="3"/>
<dbReference type="FunFam" id="3.80.10.10:FF:000095">
    <property type="entry name" value="LRR receptor-like serine/threonine-protein kinase GSO1"/>
    <property type="match status" value="1"/>
</dbReference>
<evidence type="ECO:0000256" key="2">
    <source>
        <dbReference type="ARBA" id="ARBA00008684"/>
    </source>
</evidence>
<dbReference type="Gene3D" id="3.80.10.10">
    <property type="entry name" value="Ribonuclease Inhibitor"/>
    <property type="match status" value="5"/>
</dbReference>
<dbReference type="Gene3D" id="1.10.510.10">
    <property type="entry name" value="Transferase(Phosphotransferase) domain 1"/>
    <property type="match status" value="1"/>
</dbReference>
<evidence type="ECO:0000256" key="12">
    <source>
        <dbReference type="ARBA" id="ARBA00022741"/>
    </source>
</evidence>
<dbReference type="InterPro" id="IPR000719">
    <property type="entry name" value="Prot_kinase_dom"/>
</dbReference>
<evidence type="ECO:0000256" key="7">
    <source>
        <dbReference type="ARBA" id="ARBA00022614"/>
    </source>
</evidence>
<dbReference type="InterPro" id="IPR051420">
    <property type="entry name" value="Ser_Thr_Kinases_DiverseReg"/>
</dbReference>
<feature type="transmembrane region" description="Helical" evidence="21">
    <location>
        <begin position="855"/>
        <end position="878"/>
    </location>
</feature>
<dbReference type="Pfam" id="PF08263">
    <property type="entry name" value="LRRNT_2"/>
    <property type="match status" value="1"/>
</dbReference>
<evidence type="ECO:0000259" key="23">
    <source>
        <dbReference type="PROSITE" id="PS50011"/>
    </source>
</evidence>
<keyword evidence="15 21" id="KW-1133">Transmembrane helix</keyword>
<evidence type="ECO:0000256" key="4">
    <source>
        <dbReference type="ARBA" id="ARBA00022475"/>
    </source>
</evidence>
<keyword evidence="5" id="KW-0723">Serine/threonine-protein kinase</keyword>
<dbReference type="PROSITE" id="PS00108">
    <property type="entry name" value="PROTEIN_KINASE_ST"/>
    <property type="match status" value="1"/>
</dbReference>
<dbReference type="Gene3D" id="3.30.200.20">
    <property type="entry name" value="Phosphorylase Kinase, domain 1"/>
    <property type="match status" value="1"/>
</dbReference>
<dbReference type="InterPro" id="IPR055414">
    <property type="entry name" value="LRR_R13L4/SHOC2-like"/>
</dbReference>
<feature type="transmembrane region" description="Helical" evidence="21">
    <location>
        <begin position="1376"/>
        <end position="1393"/>
    </location>
</feature>
<dbReference type="InterPro" id="IPR011009">
    <property type="entry name" value="Kinase-like_dom_sf"/>
</dbReference>
<evidence type="ECO:0000256" key="11">
    <source>
        <dbReference type="ARBA" id="ARBA00022737"/>
    </source>
</evidence>
<dbReference type="PRINTS" id="PR00019">
    <property type="entry name" value="LEURICHRPT"/>
</dbReference>
<evidence type="ECO:0000256" key="15">
    <source>
        <dbReference type="ARBA" id="ARBA00022989"/>
    </source>
</evidence>
<name>A0AAQ3QBQ1_9LILI</name>
<dbReference type="PROSITE" id="PS00107">
    <property type="entry name" value="PROTEIN_KINASE_ATP"/>
    <property type="match status" value="1"/>
</dbReference>
<evidence type="ECO:0000256" key="6">
    <source>
        <dbReference type="ARBA" id="ARBA00022553"/>
    </source>
</evidence>
<dbReference type="GO" id="GO:0005524">
    <property type="term" value="F:ATP binding"/>
    <property type="evidence" value="ECO:0007669"/>
    <property type="project" value="UniProtKB-UniRule"/>
</dbReference>
<keyword evidence="4" id="KW-1003">Cell membrane</keyword>
<keyword evidence="13" id="KW-0418">Kinase</keyword>
<dbReference type="InterPro" id="IPR003591">
    <property type="entry name" value="Leu-rich_rpt_typical-subtyp"/>
</dbReference>
<dbReference type="EMBL" id="CP136893">
    <property type="protein sequence ID" value="WOL04949.1"/>
    <property type="molecule type" value="Genomic_DNA"/>
</dbReference>
<evidence type="ECO:0000256" key="17">
    <source>
        <dbReference type="ARBA" id="ARBA00023180"/>
    </source>
</evidence>
<dbReference type="SMART" id="SM00220">
    <property type="entry name" value="S_TKc"/>
    <property type="match status" value="1"/>
</dbReference>
<dbReference type="Pfam" id="PF23598">
    <property type="entry name" value="LRR_14"/>
    <property type="match status" value="2"/>
</dbReference>
<evidence type="ECO:0000313" key="24">
    <source>
        <dbReference type="EMBL" id="WOL04949.1"/>
    </source>
</evidence>
<keyword evidence="7" id="KW-0433">Leucine-rich repeat</keyword>
<dbReference type="InterPro" id="IPR008271">
    <property type="entry name" value="Ser/Thr_kinase_AS"/>
</dbReference>
<evidence type="ECO:0000256" key="18">
    <source>
        <dbReference type="ARBA" id="ARBA00047899"/>
    </source>
</evidence>
<comment type="catalytic activity">
    <reaction evidence="18">
        <text>L-threonyl-[protein] + ATP = O-phospho-L-threonyl-[protein] + ADP + H(+)</text>
        <dbReference type="Rhea" id="RHEA:46608"/>
        <dbReference type="Rhea" id="RHEA-COMP:11060"/>
        <dbReference type="Rhea" id="RHEA-COMP:11605"/>
        <dbReference type="ChEBI" id="CHEBI:15378"/>
        <dbReference type="ChEBI" id="CHEBI:30013"/>
        <dbReference type="ChEBI" id="CHEBI:30616"/>
        <dbReference type="ChEBI" id="CHEBI:61977"/>
        <dbReference type="ChEBI" id="CHEBI:456216"/>
        <dbReference type="EC" id="2.7.11.1"/>
    </reaction>
</comment>
<organism evidence="24 25">
    <name type="scientific">Canna indica</name>
    <name type="common">Indian-shot</name>
    <dbReference type="NCBI Taxonomy" id="4628"/>
    <lineage>
        <taxon>Eukaryota</taxon>
        <taxon>Viridiplantae</taxon>
        <taxon>Streptophyta</taxon>
        <taxon>Embryophyta</taxon>
        <taxon>Tracheophyta</taxon>
        <taxon>Spermatophyta</taxon>
        <taxon>Magnoliopsida</taxon>
        <taxon>Liliopsida</taxon>
        <taxon>Zingiberales</taxon>
        <taxon>Cannaceae</taxon>
        <taxon>Canna</taxon>
    </lineage>
</organism>
<evidence type="ECO:0000256" key="21">
    <source>
        <dbReference type="SAM" id="Phobius"/>
    </source>
</evidence>
<dbReference type="FunFam" id="3.80.10.10:FF:000565">
    <property type="entry name" value="Leucine-rich repeat receptor-like kinase protein FLORAL ORGAN NUMBER1"/>
    <property type="match status" value="1"/>
</dbReference>
<dbReference type="PANTHER" id="PTHR48005">
    <property type="entry name" value="LEUCINE RICH REPEAT KINASE 2"/>
    <property type="match status" value="1"/>
</dbReference>
<dbReference type="SUPFAM" id="SSF56112">
    <property type="entry name" value="Protein kinase-like (PK-like)"/>
    <property type="match status" value="1"/>
</dbReference>
<sequence>MAAKFQILLLLPLGLLLPYFLVPLPLAQSLDVDMGELLLEVKRSFTEDPRRVLDDWNSDNPDYCSWSGVTCDSDSAVVALNLSASSLGGSLSPSLGRLSRLATLDLSSNMLTGAIPSQVGQLSALTTLFLYSNSLSGTIPAALGSLSSLWLLRLGDNPGLSGPIPDTFGELRNLTTLAFSFCNLSGRIPSRLGELTQLHNLVLQQNQFDGSIPPELGNLTNLQILNLANNMLRGQIPSQLGELSQLTYLNLMSNKLGGPIPGSLGKLSSLRSLDFSMNELEGEFPAKLSQLSQLNYLVLSNNKLSGRLPENLCRNATKLDHLFLSTNNFSGGIPVDLAVCRSLMQLDLSNNSLSGAIPVEISELLNLTDLLLNNNSLSGLIPREIGNLNNLQMLTLYHNELRGRLPEEIGKLQQLQILYLYENQLSGEIPAALGNCTSLQMIDFYGNQFSGSIPVTLGRLTKLSFLHLRQNDLSGEIPPSLGYCRQLTVLDLADNRLSGVIPATFGLLHLLEQFMLYNNSLEGRIPDEMISCRKITRVNLSNNKFNGSILPLCGSSLLLSIDLTNNSFNFEIPAHLGNSPMLSRIRLGNNRLTGEVPAALGEIMALSLLDLSINSLTGAIPVKLAACKNLTHIILNDNRLTGVIPPWIGSLPWIGEMNLSSNSFFGPIPVELFNCSNLLKLSLDNNLLNGSLPSEISKLASLNVLNLAHNKLSGLVPASIGKLSKLYDLRLSENRFSGPIPSELGQLQELQSALDLSFNNLTGGVPASLASLVKLENLNISHNSLTGEVPAEIGDMQSLVTLDLSNNGLQGQLDEAFSRWPQQSFAGNHELCGQPLQPCSMIDSAGHHSTLNSGAVATIAVFGVIFTILLLIAVIIWIRKWNARRSIQVNLATSSKCSSQAYRELITKGSTWHELKWETIMEATSNLSDEFVVGSGGSGTVYKAELPTGEAVAVKKILHSSRDSLLHDKSFLREIETLGRIKHRNLVKLLGYVSSNAGQHLLIYEYMENGSLWDWLHKPGASEKKKRELSWEARLKIAIGLARGVEYLHHDSVPRIVHRDIKSSNLLIDGAMEAHLGDFGLAKPAIMESHIEESRGYTESGSCFAGTYGYIAPECAYSLKATEKSDVYSMGVVLMELVTGLMPIDRSFGDLDMVRWVQSRIVSSERDELLDSALKSLVSHEESSMFEVLDVALKCTRAAPAERPSARQVADVLLDTCMKSHRMKNGRKNFIKILLELLVPLHELVDEYNPNPHPQNVLPWICTKNKLISQIEYAERSNRSEKERIGSTHDACMEACGGRLNTTGCPIPIGLPRELLWPAFPLATFREYIERRLFISSSTWEEEASGGADGGAGDFRANVWSMTGGPYCRPKHWKRNTAIAMFSIFLVCIPIAMKLPSSRSTTFIEVAMLHPSKDNDEHL</sequence>
<comment type="catalytic activity">
    <reaction evidence="19">
        <text>L-seryl-[protein] + ATP = O-phospho-L-seryl-[protein] + ADP + H(+)</text>
        <dbReference type="Rhea" id="RHEA:17989"/>
        <dbReference type="Rhea" id="RHEA-COMP:9863"/>
        <dbReference type="Rhea" id="RHEA-COMP:11604"/>
        <dbReference type="ChEBI" id="CHEBI:15378"/>
        <dbReference type="ChEBI" id="CHEBI:29999"/>
        <dbReference type="ChEBI" id="CHEBI:30616"/>
        <dbReference type="ChEBI" id="CHEBI:83421"/>
        <dbReference type="ChEBI" id="CHEBI:456216"/>
        <dbReference type="EC" id="2.7.11.1"/>
    </reaction>
</comment>
<evidence type="ECO:0000256" key="16">
    <source>
        <dbReference type="ARBA" id="ARBA00023136"/>
    </source>
</evidence>
<dbReference type="PANTHER" id="PTHR48005:SF85">
    <property type="entry name" value="PROTEIN KINASE DOMAIN-CONTAINING PROTEIN"/>
    <property type="match status" value="1"/>
</dbReference>
<evidence type="ECO:0000313" key="25">
    <source>
        <dbReference type="Proteomes" id="UP001327560"/>
    </source>
</evidence>
<evidence type="ECO:0000256" key="8">
    <source>
        <dbReference type="ARBA" id="ARBA00022679"/>
    </source>
</evidence>
<dbReference type="FunFam" id="3.80.10.10:FF:000915">
    <property type="entry name" value="LRR receptor-like serine/threonine-protein kinase GSO1"/>
    <property type="match status" value="1"/>
</dbReference>
<reference evidence="24 25" key="1">
    <citation type="submission" date="2023-10" db="EMBL/GenBank/DDBJ databases">
        <title>Chromosome-scale genome assembly provides insights into flower coloration mechanisms of Canna indica.</title>
        <authorList>
            <person name="Li C."/>
        </authorList>
    </citation>
    <scope>NUCLEOTIDE SEQUENCE [LARGE SCALE GENOMIC DNA]</scope>
    <source>
        <tissue evidence="24">Flower</tissue>
    </source>
</reference>
<keyword evidence="6" id="KW-0597">Phosphoprotein</keyword>
<feature type="binding site" evidence="20">
    <location>
        <position position="956"/>
    </location>
    <ligand>
        <name>ATP</name>
        <dbReference type="ChEBI" id="CHEBI:30616"/>
    </ligand>
</feature>
<evidence type="ECO:0000256" key="3">
    <source>
        <dbReference type="ARBA" id="ARBA00012513"/>
    </source>
</evidence>
<comment type="similarity">
    <text evidence="2">Belongs to the protein kinase superfamily. Ser/Thr protein kinase family.</text>
</comment>
<dbReference type="Proteomes" id="UP001327560">
    <property type="component" value="Chromosome 4"/>
</dbReference>
<feature type="signal peptide" evidence="22">
    <location>
        <begin position="1"/>
        <end position="29"/>
    </location>
</feature>
<keyword evidence="9 21" id="KW-0812">Transmembrane</keyword>
<dbReference type="GO" id="GO:0005886">
    <property type="term" value="C:plasma membrane"/>
    <property type="evidence" value="ECO:0007669"/>
    <property type="project" value="UniProtKB-SubCell"/>
</dbReference>
<evidence type="ECO:0000256" key="5">
    <source>
        <dbReference type="ARBA" id="ARBA00022527"/>
    </source>
</evidence>
<dbReference type="InterPro" id="IPR013210">
    <property type="entry name" value="LRR_N_plant-typ"/>
</dbReference>
<keyword evidence="14 20" id="KW-0067">ATP-binding</keyword>
<dbReference type="Pfam" id="PF00069">
    <property type="entry name" value="Pkinase"/>
    <property type="match status" value="1"/>
</dbReference>